<evidence type="ECO:0000313" key="1">
    <source>
        <dbReference type="EMBL" id="MED6254001.1"/>
    </source>
</evidence>
<comment type="caution">
    <text evidence="1">The sequence shown here is derived from an EMBL/GenBank/DDBJ whole genome shotgun (WGS) entry which is preliminary data.</text>
</comment>
<name>A0ABU7BTL1_9TELE</name>
<reference evidence="1 2" key="1">
    <citation type="submission" date="2021-07" db="EMBL/GenBank/DDBJ databases">
        <authorList>
            <person name="Palmer J.M."/>
        </authorList>
    </citation>
    <scope>NUCLEOTIDE SEQUENCE [LARGE SCALE GENOMIC DNA]</scope>
    <source>
        <strain evidence="1 2">AT_MEX2019</strain>
        <tissue evidence="1">Muscle</tissue>
    </source>
</reference>
<sequence>METHRTNNVCTHTRAHTHTPKVHLERPINLTVMFSDCGKKPEDLVRTYACTGEQANSMQKDPRPGFEPGTFLLQGNRATPSYKKIHDGSNISFNSRTRAGRWQWGSTDHHKHNLFLSPVKTNSLSIQKTVSTSLY</sequence>
<gene>
    <name evidence="1" type="ORF">ATANTOWER_011729</name>
</gene>
<proteinExistence type="predicted"/>
<dbReference type="Proteomes" id="UP001345963">
    <property type="component" value="Unassembled WGS sequence"/>
</dbReference>
<accession>A0ABU7BTL1</accession>
<organism evidence="1 2">
    <name type="scientific">Ataeniobius toweri</name>
    <dbReference type="NCBI Taxonomy" id="208326"/>
    <lineage>
        <taxon>Eukaryota</taxon>
        <taxon>Metazoa</taxon>
        <taxon>Chordata</taxon>
        <taxon>Craniata</taxon>
        <taxon>Vertebrata</taxon>
        <taxon>Euteleostomi</taxon>
        <taxon>Actinopterygii</taxon>
        <taxon>Neopterygii</taxon>
        <taxon>Teleostei</taxon>
        <taxon>Neoteleostei</taxon>
        <taxon>Acanthomorphata</taxon>
        <taxon>Ovalentaria</taxon>
        <taxon>Atherinomorphae</taxon>
        <taxon>Cyprinodontiformes</taxon>
        <taxon>Goodeidae</taxon>
        <taxon>Ataeniobius</taxon>
    </lineage>
</organism>
<protein>
    <submittedName>
        <fullName evidence="1">Uncharacterized protein</fullName>
    </submittedName>
</protein>
<keyword evidence="2" id="KW-1185">Reference proteome</keyword>
<dbReference type="EMBL" id="JAHUTI010069095">
    <property type="protein sequence ID" value="MED6254001.1"/>
    <property type="molecule type" value="Genomic_DNA"/>
</dbReference>
<evidence type="ECO:0000313" key="2">
    <source>
        <dbReference type="Proteomes" id="UP001345963"/>
    </source>
</evidence>